<keyword evidence="2" id="KW-0812">Transmembrane</keyword>
<keyword evidence="1" id="KW-0175">Coiled coil</keyword>
<name>A0A6J5SZZ8_9CAUD</name>
<keyword evidence="2" id="KW-1133">Transmembrane helix</keyword>
<dbReference type="EMBL" id="LR797493">
    <property type="protein sequence ID" value="CAB4220819.1"/>
    <property type="molecule type" value="Genomic_DNA"/>
</dbReference>
<evidence type="ECO:0000313" key="3">
    <source>
        <dbReference type="EMBL" id="CAB4220819.1"/>
    </source>
</evidence>
<protein>
    <submittedName>
        <fullName evidence="3">Uncharacterized protein</fullName>
    </submittedName>
</protein>
<accession>A0A6J5SZZ8</accession>
<evidence type="ECO:0000256" key="1">
    <source>
        <dbReference type="SAM" id="Coils"/>
    </source>
</evidence>
<organism evidence="3">
    <name type="scientific">uncultured Caudovirales phage</name>
    <dbReference type="NCBI Taxonomy" id="2100421"/>
    <lineage>
        <taxon>Viruses</taxon>
        <taxon>Duplodnaviria</taxon>
        <taxon>Heunggongvirae</taxon>
        <taxon>Uroviricota</taxon>
        <taxon>Caudoviricetes</taxon>
        <taxon>Peduoviridae</taxon>
        <taxon>Maltschvirus</taxon>
        <taxon>Maltschvirus maltsch</taxon>
    </lineage>
</organism>
<evidence type="ECO:0000256" key="2">
    <source>
        <dbReference type="SAM" id="Phobius"/>
    </source>
</evidence>
<keyword evidence="2" id="KW-0472">Membrane</keyword>
<proteinExistence type="predicted"/>
<feature type="transmembrane region" description="Helical" evidence="2">
    <location>
        <begin position="44"/>
        <end position="66"/>
    </location>
</feature>
<sequence>MSDIDARDFGRIEAQVEALQVEVHQLANDVKSLLELANKSKGGFWMGMVIASALSGVVSFFAARWLK</sequence>
<reference evidence="3" key="1">
    <citation type="submission" date="2020-05" db="EMBL/GenBank/DDBJ databases">
        <authorList>
            <person name="Chiriac C."/>
            <person name="Salcher M."/>
            <person name="Ghai R."/>
            <person name="Kavagutti S V."/>
        </authorList>
    </citation>
    <scope>NUCLEOTIDE SEQUENCE</scope>
</reference>
<gene>
    <name evidence="3" type="ORF">UFOVP1626_40</name>
</gene>
<feature type="coiled-coil region" evidence="1">
    <location>
        <begin position="9"/>
        <end position="36"/>
    </location>
</feature>